<feature type="compositionally biased region" description="Basic and acidic residues" evidence="1">
    <location>
        <begin position="16"/>
        <end position="27"/>
    </location>
</feature>
<dbReference type="InterPro" id="IPR007889">
    <property type="entry name" value="HTH_Psq"/>
</dbReference>
<proteinExistence type="predicted"/>
<dbReference type="InterPro" id="IPR009057">
    <property type="entry name" value="Homeodomain-like_sf"/>
</dbReference>
<protein>
    <recommendedName>
        <fullName evidence="2">HTH psq-type domain-containing protein</fullName>
    </recommendedName>
</protein>
<evidence type="ECO:0000256" key="1">
    <source>
        <dbReference type="SAM" id="MobiDB-lite"/>
    </source>
</evidence>
<dbReference type="AlphaFoldDB" id="A0A4S8MGI7"/>
<gene>
    <name evidence="3" type="ORF">K435DRAFT_853481</name>
</gene>
<organism evidence="3 4">
    <name type="scientific">Dendrothele bispora (strain CBS 962.96)</name>
    <dbReference type="NCBI Taxonomy" id="1314807"/>
    <lineage>
        <taxon>Eukaryota</taxon>
        <taxon>Fungi</taxon>
        <taxon>Dikarya</taxon>
        <taxon>Basidiomycota</taxon>
        <taxon>Agaricomycotina</taxon>
        <taxon>Agaricomycetes</taxon>
        <taxon>Agaricomycetidae</taxon>
        <taxon>Agaricales</taxon>
        <taxon>Agaricales incertae sedis</taxon>
        <taxon>Dendrothele</taxon>
    </lineage>
</organism>
<dbReference type="Proteomes" id="UP000297245">
    <property type="component" value="Unassembled WGS sequence"/>
</dbReference>
<dbReference type="SUPFAM" id="SSF46689">
    <property type="entry name" value="Homeodomain-like"/>
    <property type="match status" value="1"/>
</dbReference>
<sequence length="110" mass="12058">MRAVEEVKMGQMSGTVKEDDHASKLDAHPIMPHESSTQNSAHSELPKEERIRLATQEVRTNGMSTRKAASEFGIAPSTLLDRLSGKHKPAAEAHEDQMKLSKAQETSCSC</sequence>
<dbReference type="Pfam" id="PF05225">
    <property type="entry name" value="HTH_psq"/>
    <property type="match status" value="1"/>
</dbReference>
<reference evidence="3 4" key="1">
    <citation type="journal article" date="2019" name="Nat. Ecol. Evol.">
        <title>Megaphylogeny resolves global patterns of mushroom evolution.</title>
        <authorList>
            <person name="Varga T."/>
            <person name="Krizsan K."/>
            <person name="Foldi C."/>
            <person name="Dima B."/>
            <person name="Sanchez-Garcia M."/>
            <person name="Sanchez-Ramirez S."/>
            <person name="Szollosi G.J."/>
            <person name="Szarkandi J.G."/>
            <person name="Papp V."/>
            <person name="Albert L."/>
            <person name="Andreopoulos W."/>
            <person name="Angelini C."/>
            <person name="Antonin V."/>
            <person name="Barry K.W."/>
            <person name="Bougher N.L."/>
            <person name="Buchanan P."/>
            <person name="Buyck B."/>
            <person name="Bense V."/>
            <person name="Catcheside P."/>
            <person name="Chovatia M."/>
            <person name="Cooper J."/>
            <person name="Damon W."/>
            <person name="Desjardin D."/>
            <person name="Finy P."/>
            <person name="Geml J."/>
            <person name="Haridas S."/>
            <person name="Hughes K."/>
            <person name="Justo A."/>
            <person name="Karasinski D."/>
            <person name="Kautmanova I."/>
            <person name="Kiss B."/>
            <person name="Kocsube S."/>
            <person name="Kotiranta H."/>
            <person name="LaButti K.M."/>
            <person name="Lechner B.E."/>
            <person name="Liimatainen K."/>
            <person name="Lipzen A."/>
            <person name="Lukacs Z."/>
            <person name="Mihaltcheva S."/>
            <person name="Morgado L.N."/>
            <person name="Niskanen T."/>
            <person name="Noordeloos M.E."/>
            <person name="Ohm R.A."/>
            <person name="Ortiz-Santana B."/>
            <person name="Ovrebo C."/>
            <person name="Racz N."/>
            <person name="Riley R."/>
            <person name="Savchenko A."/>
            <person name="Shiryaev A."/>
            <person name="Soop K."/>
            <person name="Spirin V."/>
            <person name="Szebenyi C."/>
            <person name="Tomsovsky M."/>
            <person name="Tulloss R.E."/>
            <person name="Uehling J."/>
            <person name="Grigoriev I.V."/>
            <person name="Vagvolgyi C."/>
            <person name="Papp T."/>
            <person name="Martin F.M."/>
            <person name="Miettinen O."/>
            <person name="Hibbett D.S."/>
            <person name="Nagy L.G."/>
        </authorList>
    </citation>
    <scope>NUCLEOTIDE SEQUENCE [LARGE SCALE GENOMIC DNA]</scope>
    <source>
        <strain evidence="3 4">CBS 962.96</strain>
    </source>
</reference>
<keyword evidence="4" id="KW-1185">Reference proteome</keyword>
<evidence type="ECO:0000259" key="2">
    <source>
        <dbReference type="Pfam" id="PF05225"/>
    </source>
</evidence>
<feature type="region of interest" description="Disordered" evidence="1">
    <location>
        <begin position="1"/>
        <end position="49"/>
    </location>
</feature>
<feature type="region of interest" description="Disordered" evidence="1">
    <location>
        <begin position="83"/>
        <end position="110"/>
    </location>
</feature>
<evidence type="ECO:0000313" key="4">
    <source>
        <dbReference type="Proteomes" id="UP000297245"/>
    </source>
</evidence>
<name>A0A4S8MGI7_DENBC</name>
<dbReference type="Gene3D" id="1.10.10.60">
    <property type="entry name" value="Homeodomain-like"/>
    <property type="match status" value="1"/>
</dbReference>
<feature type="domain" description="HTH psq-type" evidence="2">
    <location>
        <begin position="47"/>
        <end position="86"/>
    </location>
</feature>
<dbReference type="EMBL" id="ML179085">
    <property type="protein sequence ID" value="THV01785.1"/>
    <property type="molecule type" value="Genomic_DNA"/>
</dbReference>
<feature type="compositionally biased region" description="Basic and acidic residues" evidence="1">
    <location>
        <begin position="89"/>
        <end position="99"/>
    </location>
</feature>
<accession>A0A4S8MGI7</accession>
<evidence type="ECO:0000313" key="3">
    <source>
        <dbReference type="EMBL" id="THV01785.1"/>
    </source>
</evidence>
<dbReference type="GO" id="GO:0003677">
    <property type="term" value="F:DNA binding"/>
    <property type="evidence" value="ECO:0007669"/>
    <property type="project" value="InterPro"/>
</dbReference>